<dbReference type="AlphaFoldDB" id="A0AB39ZL45"/>
<reference evidence="7" key="1">
    <citation type="submission" date="2025-08" db="UniProtKB">
        <authorList>
            <consortium name="RefSeq"/>
        </authorList>
    </citation>
    <scope>IDENTIFICATION</scope>
</reference>
<dbReference type="InterPro" id="IPR035940">
    <property type="entry name" value="CAP_sf"/>
</dbReference>
<keyword evidence="3" id="KW-1133">Transmembrane helix</keyword>
<dbReference type="Pfam" id="PF00188">
    <property type="entry name" value="CAP"/>
    <property type="match status" value="1"/>
</dbReference>
<keyword evidence="3" id="KW-0472">Membrane</keyword>
<keyword evidence="2" id="KW-0964">Secreted</keyword>
<keyword evidence="6" id="KW-1185">Reference proteome</keyword>
<feature type="chain" id="PRO_5046140798" evidence="4">
    <location>
        <begin position="23"/>
        <end position="217"/>
    </location>
</feature>
<dbReference type="Proteomes" id="UP001652628">
    <property type="component" value="Chromosome 3"/>
</dbReference>
<dbReference type="SUPFAM" id="SSF55797">
    <property type="entry name" value="PR-1-like"/>
    <property type="match status" value="1"/>
</dbReference>
<dbReference type="GO" id="GO:0005576">
    <property type="term" value="C:extracellular region"/>
    <property type="evidence" value="ECO:0007669"/>
    <property type="project" value="UniProtKB-SubCell"/>
</dbReference>
<feature type="domain" description="SCP" evidence="5">
    <location>
        <begin position="26"/>
        <end position="154"/>
    </location>
</feature>
<proteinExistence type="predicted"/>
<evidence type="ECO:0000313" key="6">
    <source>
        <dbReference type="Proteomes" id="UP001652628"/>
    </source>
</evidence>
<dbReference type="Gene3D" id="3.40.33.10">
    <property type="entry name" value="CAP"/>
    <property type="match status" value="1"/>
</dbReference>
<organism evidence="6 7">
    <name type="scientific">Drosophila suzukii</name>
    <name type="common">Spotted-wing drosophila fruit fly</name>
    <dbReference type="NCBI Taxonomy" id="28584"/>
    <lineage>
        <taxon>Eukaryota</taxon>
        <taxon>Metazoa</taxon>
        <taxon>Ecdysozoa</taxon>
        <taxon>Arthropoda</taxon>
        <taxon>Hexapoda</taxon>
        <taxon>Insecta</taxon>
        <taxon>Pterygota</taxon>
        <taxon>Neoptera</taxon>
        <taxon>Endopterygota</taxon>
        <taxon>Diptera</taxon>
        <taxon>Brachycera</taxon>
        <taxon>Muscomorpha</taxon>
        <taxon>Ephydroidea</taxon>
        <taxon>Drosophilidae</taxon>
        <taxon>Drosophila</taxon>
        <taxon>Sophophora</taxon>
    </lineage>
</organism>
<keyword evidence="4" id="KW-0732">Signal</keyword>
<evidence type="ECO:0000256" key="2">
    <source>
        <dbReference type="ARBA" id="ARBA00022525"/>
    </source>
</evidence>
<evidence type="ECO:0000256" key="4">
    <source>
        <dbReference type="SAM" id="SignalP"/>
    </source>
</evidence>
<evidence type="ECO:0000313" key="7">
    <source>
        <dbReference type="RefSeq" id="XP_016938064.3"/>
    </source>
</evidence>
<comment type="subcellular location">
    <subcellularLocation>
        <location evidence="1">Secreted</location>
    </subcellularLocation>
</comment>
<dbReference type="InterPro" id="IPR014044">
    <property type="entry name" value="CAP_dom"/>
</dbReference>
<evidence type="ECO:0000259" key="5">
    <source>
        <dbReference type="SMART" id="SM00198"/>
    </source>
</evidence>
<dbReference type="RefSeq" id="XP_016938064.3">
    <property type="nucleotide sequence ID" value="XM_017082575.4"/>
</dbReference>
<protein>
    <submittedName>
        <fullName evidence="7">Ectin</fullName>
    </submittedName>
</protein>
<dbReference type="PANTHER" id="PTHR10334">
    <property type="entry name" value="CYSTEINE-RICH SECRETORY PROTEIN-RELATED"/>
    <property type="match status" value="1"/>
</dbReference>
<evidence type="ECO:0000256" key="1">
    <source>
        <dbReference type="ARBA" id="ARBA00004613"/>
    </source>
</evidence>
<name>A0AB39ZL45_DROSZ</name>
<sequence length="217" mass="24855">MMFIKISIFMFLAASEVSPIYAINMDNARIVLRDTNKRRKRHESQSLALDLALSDGCQKYANKLAKWGNFTYSDPTNKEYTENICKYEIRAGALSRCVRNWYKGRKFDVLDPRAKEYTALIWRSSQFMGYGDANINALQGVLVVRYTPPGNVPGLYTDNVRKIKKKEKKHKKKHKHRDTTGCANRQGNLYVILLLILFVLSTAMSLNDVSLFSDSAL</sequence>
<evidence type="ECO:0000256" key="3">
    <source>
        <dbReference type="SAM" id="Phobius"/>
    </source>
</evidence>
<dbReference type="GeneID" id="108015986"/>
<accession>A0AB39ZL45</accession>
<feature type="transmembrane region" description="Helical" evidence="3">
    <location>
        <begin position="187"/>
        <end position="206"/>
    </location>
</feature>
<keyword evidence="3" id="KW-0812">Transmembrane</keyword>
<dbReference type="InterPro" id="IPR001283">
    <property type="entry name" value="CRISP-related"/>
</dbReference>
<gene>
    <name evidence="7" type="primary">LOC108015986</name>
</gene>
<feature type="signal peptide" evidence="4">
    <location>
        <begin position="1"/>
        <end position="22"/>
    </location>
</feature>
<dbReference type="SMART" id="SM00198">
    <property type="entry name" value="SCP"/>
    <property type="match status" value="1"/>
</dbReference>